<evidence type="ECO:0000313" key="1">
    <source>
        <dbReference type="EMBL" id="GGA50483.1"/>
    </source>
</evidence>
<evidence type="ECO:0000313" key="2">
    <source>
        <dbReference type="Proteomes" id="UP000617979"/>
    </source>
</evidence>
<keyword evidence="2" id="KW-1185">Reference proteome</keyword>
<organism evidence="1 2">
    <name type="scientific">Kroppenstedtia guangzhouensis</name>
    <dbReference type="NCBI Taxonomy" id="1274356"/>
    <lineage>
        <taxon>Bacteria</taxon>
        <taxon>Bacillati</taxon>
        <taxon>Bacillota</taxon>
        <taxon>Bacilli</taxon>
        <taxon>Bacillales</taxon>
        <taxon>Thermoactinomycetaceae</taxon>
        <taxon>Kroppenstedtia</taxon>
    </lineage>
</organism>
<sequence length="235" mass="27231">MKKAVGFDRKIMLRHLDYTAEELIRTRPKEMYEKLDSFLAADIRGTKSRKNSVTILMKIWGLVEGDHRDLQQKGLEIIQSILPEERLALHYGMTALAFPLFRDLVNEMGSGFRLQDGIASHQIRRKIKALYGDRRHVEVATEAVLTSLRSWGVIETNTKWINTISRKHEVRSLELKRWLVNVLLHASEQDFMPLDILNNHPIFFPFDYSIAVSDLGGEEFQVIRQGLDMVMVGRR</sequence>
<accession>A0ABQ1GU42</accession>
<name>A0ABQ1GU42_9BACL</name>
<dbReference type="RefSeq" id="WP_188432817.1">
    <property type="nucleotide sequence ID" value="NZ_BMEX01000009.1"/>
</dbReference>
<proteinExistence type="predicted"/>
<reference evidence="2" key="1">
    <citation type="journal article" date="2019" name="Int. J. Syst. Evol. Microbiol.">
        <title>The Global Catalogue of Microorganisms (GCM) 10K type strain sequencing project: providing services to taxonomists for standard genome sequencing and annotation.</title>
        <authorList>
            <consortium name="The Broad Institute Genomics Platform"/>
            <consortium name="The Broad Institute Genome Sequencing Center for Infectious Disease"/>
            <person name="Wu L."/>
            <person name="Ma J."/>
        </authorList>
    </citation>
    <scope>NUCLEOTIDE SEQUENCE [LARGE SCALE GENOMIC DNA]</scope>
    <source>
        <strain evidence="2">CGMCC 1.12404</strain>
    </source>
</reference>
<dbReference type="EMBL" id="BMEX01000009">
    <property type="protein sequence ID" value="GGA50483.1"/>
    <property type="molecule type" value="Genomic_DNA"/>
</dbReference>
<gene>
    <name evidence="1" type="ORF">GCM10007416_24540</name>
</gene>
<protein>
    <submittedName>
        <fullName evidence="1">Uncharacterized protein</fullName>
    </submittedName>
</protein>
<dbReference type="Proteomes" id="UP000617979">
    <property type="component" value="Unassembled WGS sequence"/>
</dbReference>
<comment type="caution">
    <text evidence="1">The sequence shown here is derived from an EMBL/GenBank/DDBJ whole genome shotgun (WGS) entry which is preliminary data.</text>
</comment>